<dbReference type="AlphaFoldDB" id="A0A444YD08"/>
<keyword evidence="2" id="KW-1185">Reference proteome</keyword>
<dbReference type="Proteomes" id="UP000289738">
    <property type="component" value="Chromosome B07"/>
</dbReference>
<evidence type="ECO:0000313" key="2">
    <source>
        <dbReference type="Proteomes" id="UP000289738"/>
    </source>
</evidence>
<reference evidence="1 2" key="1">
    <citation type="submission" date="2019-01" db="EMBL/GenBank/DDBJ databases">
        <title>Sequencing of cultivated peanut Arachis hypogaea provides insights into genome evolution and oil improvement.</title>
        <authorList>
            <person name="Chen X."/>
        </authorList>
    </citation>
    <scope>NUCLEOTIDE SEQUENCE [LARGE SCALE GENOMIC DNA]</scope>
    <source>
        <strain evidence="2">cv. Fuhuasheng</strain>
        <tissue evidence="1">Leaves</tissue>
    </source>
</reference>
<accession>A0A444YD08</accession>
<comment type="caution">
    <text evidence="1">The sequence shown here is derived from an EMBL/GenBank/DDBJ whole genome shotgun (WGS) entry which is preliminary data.</text>
</comment>
<dbReference type="EMBL" id="SDMP01000017">
    <property type="protein sequence ID" value="RYQ99817.1"/>
    <property type="molecule type" value="Genomic_DNA"/>
</dbReference>
<gene>
    <name evidence="1" type="ORF">Ahy_B07g087828</name>
</gene>
<sequence length="77" mass="9171">MYEIQKIDVASYTHLMEISPKYWSKSSYVDDCFKKDTYVRCYEHVIYPVNGSNLWKKNPHDDVVPPVFRKLLVGQKK</sequence>
<evidence type="ECO:0000313" key="1">
    <source>
        <dbReference type="EMBL" id="RYQ99817.1"/>
    </source>
</evidence>
<name>A0A444YD08_ARAHY</name>
<protein>
    <submittedName>
        <fullName evidence="1">Uncharacterized protein</fullName>
    </submittedName>
</protein>
<proteinExistence type="predicted"/>
<organism evidence="1 2">
    <name type="scientific">Arachis hypogaea</name>
    <name type="common">Peanut</name>
    <dbReference type="NCBI Taxonomy" id="3818"/>
    <lineage>
        <taxon>Eukaryota</taxon>
        <taxon>Viridiplantae</taxon>
        <taxon>Streptophyta</taxon>
        <taxon>Embryophyta</taxon>
        <taxon>Tracheophyta</taxon>
        <taxon>Spermatophyta</taxon>
        <taxon>Magnoliopsida</taxon>
        <taxon>eudicotyledons</taxon>
        <taxon>Gunneridae</taxon>
        <taxon>Pentapetalae</taxon>
        <taxon>rosids</taxon>
        <taxon>fabids</taxon>
        <taxon>Fabales</taxon>
        <taxon>Fabaceae</taxon>
        <taxon>Papilionoideae</taxon>
        <taxon>50 kb inversion clade</taxon>
        <taxon>dalbergioids sensu lato</taxon>
        <taxon>Dalbergieae</taxon>
        <taxon>Pterocarpus clade</taxon>
        <taxon>Arachis</taxon>
    </lineage>
</organism>